<dbReference type="AlphaFoldDB" id="A0A6A6QM77"/>
<organism evidence="2 3">
    <name type="scientific">Lophium mytilinum</name>
    <dbReference type="NCBI Taxonomy" id="390894"/>
    <lineage>
        <taxon>Eukaryota</taxon>
        <taxon>Fungi</taxon>
        <taxon>Dikarya</taxon>
        <taxon>Ascomycota</taxon>
        <taxon>Pezizomycotina</taxon>
        <taxon>Dothideomycetes</taxon>
        <taxon>Pleosporomycetidae</taxon>
        <taxon>Mytilinidiales</taxon>
        <taxon>Mytilinidiaceae</taxon>
        <taxon>Lophium</taxon>
    </lineage>
</organism>
<evidence type="ECO:0000313" key="2">
    <source>
        <dbReference type="EMBL" id="KAF2492017.1"/>
    </source>
</evidence>
<reference evidence="2" key="1">
    <citation type="journal article" date="2020" name="Stud. Mycol.">
        <title>101 Dothideomycetes genomes: a test case for predicting lifestyles and emergence of pathogens.</title>
        <authorList>
            <person name="Haridas S."/>
            <person name="Albert R."/>
            <person name="Binder M."/>
            <person name="Bloem J."/>
            <person name="Labutti K."/>
            <person name="Salamov A."/>
            <person name="Andreopoulos B."/>
            <person name="Baker S."/>
            <person name="Barry K."/>
            <person name="Bills G."/>
            <person name="Bluhm B."/>
            <person name="Cannon C."/>
            <person name="Castanera R."/>
            <person name="Culley D."/>
            <person name="Daum C."/>
            <person name="Ezra D."/>
            <person name="Gonzalez J."/>
            <person name="Henrissat B."/>
            <person name="Kuo A."/>
            <person name="Liang C."/>
            <person name="Lipzen A."/>
            <person name="Lutzoni F."/>
            <person name="Magnuson J."/>
            <person name="Mondo S."/>
            <person name="Nolan M."/>
            <person name="Ohm R."/>
            <person name="Pangilinan J."/>
            <person name="Park H.-J."/>
            <person name="Ramirez L."/>
            <person name="Alfaro M."/>
            <person name="Sun H."/>
            <person name="Tritt A."/>
            <person name="Yoshinaga Y."/>
            <person name="Zwiers L.-H."/>
            <person name="Turgeon B."/>
            <person name="Goodwin S."/>
            <person name="Spatafora J."/>
            <person name="Crous P."/>
            <person name="Grigoriev I."/>
        </authorList>
    </citation>
    <scope>NUCLEOTIDE SEQUENCE</scope>
    <source>
        <strain evidence="2">CBS 269.34</strain>
    </source>
</reference>
<sequence>MIDVAWRGRGGGQGARASSITPRSATNWRTGPHMPTHPQRSAVMCFGGVQRGGNCELDASLERAASWNLETAGEQDEAYGPHDSATIPPVADCTLVRREFSSSTERYRARSQATATRAQLGESASSCGRDAAAQTARKGRRVGESPETGG</sequence>
<name>A0A6A6QM77_9PEZI</name>
<keyword evidence="3" id="KW-1185">Reference proteome</keyword>
<protein>
    <submittedName>
        <fullName evidence="2">Uncharacterized protein</fullName>
    </submittedName>
</protein>
<feature type="compositionally biased region" description="Polar residues" evidence="1">
    <location>
        <begin position="18"/>
        <end position="29"/>
    </location>
</feature>
<dbReference type="EMBL" id="MU004194">
    <property type="protein sequence ID" value="KAF2492017.1"/>
    <property type="molecule type" value="Genomic_DNA"/>
</dbReference>
<evidence type="ECO:0000256" key="1">
    <source>
        <dbReference type="SAM" id="MobiDB-lite"/>
    </source>
</evidence>
<evidence type="ECO:0000313" key="3">
    <source>
        <dbReference type="Proteomes" id="UP000799750"/>
    </source>
</evidence>
<gene>
    <name evidence="2" type="ORF">BU16DRAFT_101112</name>
</gene>
<accession>A0A6A6QM77</accession>
<dbReference type="Proteomes" id="UP000799750">
    <property type="component" value="Unassembled WGS sequence"/>
</dbReference>
<proteinExistence type="predicted"/>
<feature type="region of interest" description="Disordered" evidence="1">
    <location>
        <begin position="1"/>
        <end position="34"/>
    </location>
</feature>
<feature type="compositionally biased region" description="Low complexity" evidence="1">
    <location>
        <begin position="110"/>
        <end position="119"/>
    </location>
</feature>
<feature type="region of interest" description="Disordered" evidence="1">
    <location>
        <begin position="101"/>
        <end position="150"/>
    </location>
</feature>